<proteinExistence type="inferred from homology"/>
<evidence type="ECO:0000256" key="9">
    <source>
        <dbReference type="SAM" id="SignalP"/>
    </source>
</evidence>
<comment type="similarity">
    <text evidence="2">Belongs to the transient receptor potential (TRP) ion channel family.</text>
</comment>
<dbReference type="Pfam" id="PF14558">
    <property type="entry name" value="TRP_N"/>
    <property type="match status" value="1"/>
</dbReference>
<dbReference type="GO" id="GO:0016020">
    <property type="term" value="C:membrane"/>
    <property type="evidence" value="ECO:0007669"/>
    <property type="project" value="UniProtKB-SubCell"/>
</dbReference>
<evidence type="ECO:0000313" key="12">
    <source>
        <dbReference type="Proteomes" id="UP000054988"/>
    </source>
</evidence>
<feature type="region of interest" description="Disordered" evidence="7">
    <location>
        <begin position="615"/>
        <end position="698"/>
    </location>
</feature>
<dbReference type="EMBL" id="LATX01000267">
    <property type="protein sequence ID" value="KTB46755.1"/>
    <property type="molecule type" value="Genomic_DNA"/>
</dbReference>
<feature type="chain" id="PRO_5006902604" description="ML-like domain-containing protein" evidence="9">
    <location>
        <begin position="25"/>
        <end position="898"/>
    </location>
</feature>
<sequence>MFSSLARLRVVLFTTFLFAFFASAREDKLFTSSVTYCRPPESLLVQQFDVTYFAKNHSVSFNITAATVIPNLDVTANLFLNAYGMKPVNLTLDFCTILDGALCPLPIHDFSGHASLTIPDEFSDRIPGIAYKIPDLEAFAQLTLTERGTGDVKACVQATLANGWSTHQPAVEWTIGGITLATFLVALWQSRSPNTILPFRLLDMISFYQSIASSAFLSINYPSLYRSFTLNFGWSMSLFTTRSAAVQFAINDMRARTGGGLANSTTNSAVGLVNRKLSPFNDFAAASPVQQSMTEISSSYYSRIYNAAGNYTQPLAKSIPLRQLAADSNAVQTVTEDSSNVLQAGIPIYVNSLHIATANAFMTVFICALVLIGIALFIFGLAFAVLFVMERFNLGQDDTRLKLRYSCTPLIRAWSLRLALIMFFPIVLFALYQWTLDDSWLSVLLSVISFIAIMAGISYVFFLIFRQVRRSDTSALYSTTGFLQSHGPVYAQYRNARYYFFLVFIIGAFLKALFIAAAKSNGLAQVILIILVEISTFVALLTLRPHKTRGGDVFSSFLTVIRIICAGLLFAFVESFGVQPIPRVVIGAVIAVIFSVSIIIIVINLILNLGSRRLGRKKDDDKPSRPASRQESADIMLEKGLRSPHSDSESTVTRARNPTPDHNIPLDPEINRPYPATPTTAHSPIEYESTRARDSASTNFGSVLPRRWSITPLHTPTSSSVDHSTATPQVGIMARTSEDYELVRLYHPDKLSVSNPSEAEVAHSRFQAISNAYNILRGKSTSTDGGADATANFRYGPDSQYATTAARRAMHLRRHKELYEAGAVDDRWKDRLILFGVAAAVVTFVVQAMLTRREALAEAMDRSRFSRVGPAREQNRPTEKLDEDPRLAALSDEETTDS</sequence>
<keyword evidence="5 8" id="KW-1133">Transmembrane helix</keyword>
<dbReference type="AlphaFoldDB" id="A0A0W0GDV6"/>
<dbReference type="Gene3D" id="1.10.287.110">
    <property type="entry name" value="DnaJ domain"/>
    <property type="match status" value="1"/>
</dbReference>
<feature type="transmembrane region" description="Helical" evidence="8">
    <location>
        <begin position="523"/>
        <end position="541"/>
    </location>
</feature>
<comment type="subcellular location">
    <subcellularLocation>
        <location evidence="1">Membrane</location>
        <topology evidence="1">Multi-pass membrane protein</topology>
    </subcellularLocation>
</comment>
<keyword evidence="3 8" id="KW-0812">Transmembrane</keyword>
<evidence type="ECO:0000256" key="1">
    <source>
        <dbReference type="ARBA" id="ARBA00004141"/>
    </source>
</evidence>
<evidence type="ECO:0000256" key="7">
    <source>
        <dbReference type="SAM" id="MobiDB-lite"/>
    </source>
</evidence>
<dbReference type="PANTHER" id="PTHR31145:SF2">
    <property type="entry name" value="FLAVIN CARRIER PROTEIN 2"/>
    <property type="match status" value="1"/>
</dbReference>
<evidence type="ECO:0000256" key="3">
    <source>
        <dbReference type="ARBA" id="ARBA00022692"/>
    </source>
</evidence>
<evidence type="ECO:0000256" key="5">
    <source>
        <dbReference type="ARBA" id="ARBA00022989"/>
    </source>
</evidence>
<feature type="transmembrane region" description="Helical" evidence="8">
    <location>
        <begin position="585"/>
        <end position="607"/>
    </location>
</feature>
<keyword evidence="6 8" id="KW-0472">Membrane</keyword>
<feature type="region of interest" description="Disordered" evidence="7">
    <location>
        <begin position="864"/>
        <end position="898"/>
    </location>
</feature>
<name>A0A0W0GDV6_MONRR</name>
<protein>
    <recommendedName>
        <fullName evidence="10">ML-like domain-containing protein</fullName>
    </recommendedName>
</protein>
<feature type="transmembrane region" description="Helical" evidence="8">
    <location>
        <begin position="410"/>
        <end position="434"/>
    </location>
</feature>
<evidence type="ECO:0000256" key="8">
    <source>
        <dbReference type="SAM" id="Phobius"/>
    </source>
</evidence>
<dbReference type="InterPro" id="IPR001623">
    <property type="entry name" value="DnaJ_domain"/>
</dbReference>
<keyword evidence="4 9" id="KW-0732">Signal</keyword>
<evidence type="ECO:0000256" key="4">
    <source>
        <dbReference type="ARBA" id="ARBA00022729"/>
    </source>
</evidence>
<reference evidence="11 12" key="1">
    <citation type="submission" date="2015-12" db="EMBL/GenBank/DDBJ databases">
        <title>Draft genome sequence of Moniliophthora roreri, the causal agent of frosty pod rot of cacao.</title>
        <authorList>
            <person name="Aime M.C."/>
            <person name="Diaz-Valderrama J.R."/>
            <person name="Kijpornyongpan T."/>
            <person name="Phillips-Mora W."/>
        </authorList>
    </citation>
    <scope>NUCLEOTIDE SEQUENCE [LARGE SCALE GENOMIC DNA]</scope>
    <source>
        <strain evidence="11 12">MCA 2952</strain>
    </source>
</reference>
<comment type="caution">
    <text evidence="11">The sequence shown here is derived from an EMBL/GenBank/DDBJ whole genome shotgun (WGS) entry which is preliminary data.</text>
</comment>
<feature type="domain" description="ML-like" evidence="10">
    <location>
        <begin position="27"/>
        <end position="167"/>
    </location>
</feature>
<dbReference type="GO" id="GO:0009272">
    <property type="term" value="P:fungal-type cell wall biogenesis"/>
    <property type="evidence" value="ECO:0007669"/>
    <property type="project" value="TreeGrafter"/>
</dbReference>
<dbReference type="InterPro" id="IPR040241">
    <property type="entry name" value="TRP_Flc/Pkd2-like"/>
</dbReference>
<dbReference type="InterPro" id="IPR032800">
    <property type="entry name" value="TRP_N"/>
</dbReference>
<feature type="compositionally biased region" description="Basic and acidic residues" evidence="7">
    <location>
        <begin position="636"/>
        <end position="648"/>
    </location>
</feature>
<feature type="transmembrane region" description="Helical" evidence="8">
    <location>
        <begin position="440"/>
        <end position="465"/>
    </location>
</feature>
<dbReference type="Proteomes" id="UP000054988">
    <property type="component" value="Unassembled WGS sequence"/>
</dbReference>
<feature type="transmembrane region" description="Helical" evidence="8">
    <location>
        <begin position="832"/>
        <end position="850"/>
    </location>
</feature>
<feature type="transmembrane region" description="Helical" evidence="8">
    <location>
        <begin position="553"/>
        <end position="573"/>
    </location>
</feature>
<evidence type="ECO:0000256" key="2">
    <source>
        <dbReference type="ARBA" id="ARBA00010642"/>
    </source>
</evidence>
<dbReference type="CDD" id="cd06257">
    <property type="entry name" value="DnaJ"/>
    <property type="match status" value="1"/>
</dbReference>
<dbReference type="Pfam" id="PF06011">
    <property type="entry name" value="TRP"/>
    <property type="match status" value="1"/>
</dbReference>
<dbReference type="PANTHER" id="PTHR31145">
    <property type="entry name" value="INTEGRAL MEMBRANE PROTEIN (AFU_ORTHOLOGUE AFUA_7G01610)"/>
    <property type="match status" value="1"/>
</dbReference>
<accession>A0A0W0GDV6</accession>
<evidence type="ECO:0000313" key="11">
    <source>
        <dbReference type="EMBL" id="KTB46755.1"/>
    </source>
</evidence>
<organism evidence="11 12">
    <name type="scientific">Moniliophthora roreri</name>
    <name type="common">Frosty pod rot fungus</name>
    <name type="synonym">Monilia roreri</name>
    <dbReference type="NCBI Taxonomy" id="221103"/>
    <lineage>
        <taxon>Eukaryota</taxon>
        <taxon>Fungi</taxon>
        <taxon>Dikarya</taxon>
        <taxon>Basidiomycota</taxon>
        <taxon>Agaricomycotina</taxon>
        <taxon>Agaricomycetes</taxon>
        <taxon>Agaricomycetidae</taxon>
        <taxon>Agaricales</taxon>
        <taxon>Marasmiineae</taxon>
        <taxon>Marasmiaceae</taxon>
        <taxon>Moniliophthora</taxon>
    </lineage>
</organism>
<dbReference type="InterPro" id="IPR036869">
    <property type="entry name" value="J_dom_sf"/>
</dbReference>
<feature type="compositionally biased region" description="Basic and acidic residues" evidence="7">
    <location>
        <begin position="873"/>
        <end position="886"/>
    </location>
</feature>
<dbReference type="GO" id="GO:0055085">
    <property type="term" value="P:transmembrane transport"/>
    <property type="evidence" value="ECO:0007669"/>
    <property type="project" value="TreeGrafter"/>
</dbReference>
<evidence type="ECO:0000256" key="6">
    <source>
        <dbReference type="ARBA" id="ARBA00023136"/>
    </source>
</evidence>
<dbReference type="eggNOG" id="ENOG502QTQ2">
    <property type="taxonomic scope" value="Eukaryota"/>
</dbReference>
<dbReference type="SMART" id="SM01320">
    <property type="entry name" value="TRP_N"/>
    <property type="match status" value="1"/>
</dbReference>
<evidence type="ECO:0000259" key="10">
    <source>
        <dbReference type="SMART" id="SM01320"/>
    </source>
</evidence>
<feature type="signal peptide" evidence="9">
    <location>
        <begin position="1"/>
        <end position="24"/>
    </location>
</feature>
<dbReference type="SUPFAM" id="SSF46565">
    <property type="entry name" value="Chaperone J-domain"/>
    <property type="match status" value="1"/>
</dbReference>
<feature type="transmembrane region" description="Helical" evidence="8">
    <location>
        <begin position="498"/>
        <end position="517"/>
    </location>
</feature>
<gene>
    <name evidence="11" type="ORF">WG66_686</name>
</gene>
<feature type="transmembrane region" description="Helical" evidence="8">
    <location>
        <begin position="360"/>
        <end position="389"/>
    </location>
</feature>
<dbReference type="InterPro" id="IPR010308">
    <property type="entry name" value="TRP_C"/>
</dbReference>